<dbReference type="SUPFAM" id="SSF55120">
    <property type="entry name" value="Pseudouridine synthase"/>
    <property type="match status" value="1"/>
</dbReference>
<dbReference type="InterPro" id="IPR020094">
    <property type="entry name" value="TruA/RsuA/RluB/E/F_N"/>
</dbReference>
<dbReference type="Pfam" id="PF01479">
    <property type="entry name" value="S4"/>
    <property type="match status" value="1"/>
</dbReference>
<proteinExistence type="inferred from homology"/>
<dbReference type="CDD" id="cd00165">
    <property type="entry name" value="S4"/>
    <property type="match status" value="1"/>
</dbReference>
<evidence type="ECO:0000256" key="1">
    <source>
        <dbReference type="ARBA" id="ARBA00008348"/>
    </source>
</evidence>
<dbReference type="InterPro" id="IPR036986">
    <property type="entry name" value="S4_RNA-bd_sf"/>
</dbReference>
<evidence type="ECO:0000313" key="6">
    <source>
        <dbReference type="EMBL" id="MCV3754057.1"/>
    </source>
</evidence>
<dbReference type="InterPro" id="IPR050343">
    <property type="entry name" value="RsuA_PseudoU_synthase"/>
</dbReference>
<dbReference type="PROSITE" id="PS50889">
    <property type="entry name" value="S4"/>
    <property type="match status" value="1"/>
</dbReference>
<dbReference type="Gene3D" id="3.30.70.580">
    <property type="entry name" value="Pseudouridine synthase I, catalytic domain, N-terminal subdomain"/>
    <property type="match status" value="1"/>
</dbReference>
<dbReference type="Proteomes" id="UP001207252">
    <property type="component" value="Unassembled WGS sequence"/>
</dbReference>
<dbReference type="InterPro" id="IPR002942">
    <property type="entry name" value="S4_RNA-bd"/>
</dbReference>
<dbReference type="SMART" id="SM00363">
    <property type="entry name" value="S4"/>
    <property type="match status" value="1"/>
</dbReference>
<keyword evidence="3" id="KW-0413">Isomerase</keyword>
<dbReference type="Gene3D" id="3.30.70.1560">
    <property type="entry name" value="Alpha-L RNA-binding motif"/>
    <property type="match status" value="1"/>
</dbReference>
<evidence type="ECO:0000313" key="7">
    <source>
        <dbReference type="Proteomes" id="UP001207252"/>
    </source>
</evidence>
<dbReference type="Pfam" id="PF00849">
    <property type="entry name" value="PseudoU_synth_2"/>
    <property type="match status" value="1"/>
</dbReference>
<dbReference type="InterPro" id="IPR042092">
    <property type="entry name" value="PsdUridine_s_RsuA/RluB/E/F_cat"/>
</dbReference>
<evidence type="ECO:0000256" key="4">
    <source>
        <dbReference type="PROSITE-ProRule" id="PRU00182"/>
    </source>
</evidence>
<comment type="similarity">
    <text evidence="1">Belongs to the pseudouridine synthase RsuA family.</text>
</comment>
<dbReference type="PANTHER" id="PTHR47683">
    <property type="entry name" value="PSEUDOURIDINE SYNTHASE FAMILY PROTEIN-RELATED"/>
    <property type="match status" value="1"/>
</dbReference>
<sequence>MLRLDKFLTDSLDYSRKTVRQLIRQGRICVNNKIIRSNEYIDPTCDIITLDNQVVSYQKFRYFLLNKPQGYITANHDSYNKVIFDLLPDLDRNKYFAVGRLDKDTEGLLIITNDGLFAHKMLHPRSRIAKTYYLEVHADFNDYIKNYSGPIRISGYVVHDYQFNFLSARSAELTIYEGKFHQVKKMLKFFDYQVTFLKRIAFGKLYLPDDLKKGEIKTFDPSLI</sequence>
<dbReference type="InterPro" id="IPR018496">
    <property type="entry name" value="PsdUridine_synth_RsuA/RluB_CS"/>
</dbReference>
<protein>
    <submittedName>
        <fullName evidence="6">Pseudouridine synthase</fullName>
    </submittedName>
</protein>
<name>A0ABT3BPA5_9BACT</name>
<comment type="caution">
    <text evidence="6">The sequence shown here is derived from an EMBL/GenBank/DDBJ whole genome shotgun (WGS) entry which is preliminary data.</text>
</comment>
<gene>
    <name evidence="6" type="ORF">OF365_01590</name>
</gene>
<evidence type="ECO:0000256" key="3">
    <source>
        <dbReference type="ARBA" id="ARBA00023235"/>
    </source>
</evidence>
<dbReference type="InterPro" id="IPR020103">
    <property type="entry name" value="PsdUridine_synth_cat_dom_sf"/>
</dbReference>
<dbReference type="PANTHER" id="PTHR47683:SF4">
    <property type="entry name" value="PSEUDOURIDINE SYNTHASE"/>
    <property type="match status" value="1"/>
</dbReference>
<feature type="domain" description="RNA-binding S4" evidence="5">
    <location>
        <begin position="2"/>
        <end position="59"/>
    </location>
</feature>
<reference evidence="6 7" key="1">
    <citation type="journal article" date="2020" name="Int. J. Syst. Evol. Microbiol.">
        <title>Ureaplasma miroungigenitalium sp. nov. isolated from northern elephant seals (Mirounga angustirostris) and Ureaplasma zalophigenitalium sp. nov. isolated from California sea lions (Zalophus californianus).</title>
        <authorList>
            <person name="Volokhov D.V."/>
            <person name="Gulland F.M."/>
            <person name="Gao Y."/>
            <person name="Chizhikov V.E."/>
        </authorList>
    </citation>
    <scope>NUCLEOTIDE SEQUENCE [LARGE SCALE GENOMIC DNA]</scope>
    <source>
        <strain evidence="6 7">CSL7644-GEN</strain>
    </source>
</reference>
<evidence type="ECO:0000259" key="5">
    <source>
        <dbReference type="SMART" id="SM00363"/>
    </source>
</evidence>
<dbReference type="SUPFAM" id="SSF55174">
    <property type="entry name" value="Alpha-L RNA-binding motif"/>
    <property type="match status" value="1"/>
</dbReference>
<dbReference type="EMBL" id="JAOXHJ010000003">
    <property type="protein sequence ID" value="MCV3754057.1"/>
    <property type="molecule type" value="Genomic_DNA"/>
</dbReference>
<accession>A0ABT3BPA5</accession>
<evidence type="ECO:0000256" key="2">
    <source>
        <dbReference type="ARBA" id="ARBA00022884"/>
    </source>
</evidence>
<dbReference type="InterPro" id="IPR006145">
    <property type="entry name" value="PsdUridine_synth_RsuA/RluA"/>
</dbReference>
<keyword evidence="7" id="KW-1185">Reference proteome</keyword>
<keyword evidence="2 4" id="KW-0694">RNA-binding</keyword>
<dbReference type="Gene3D" id="3.10.290.10">
    <property type="entry name" value="RNA-binding S4 domain"/>
    <property type="match status" value="1"/>
</dbReference>
<organism evidence="6 7">
    <name type="scientific">Ureaplasma zalophigenitalium</name>
    <dbReference type="NCBI Taxonomy" id="907723"/>
    <lineage>
        <taxon>Bacteria</taxon>
        <taxon>Bacillati</taxon>
        <taxon>Mycoplasmatota</taxon>
        <taxon>Mycoplasmoidales</taxon>
        <taxon>Mycoplasmoidaceae</taxon>
        <taxon>Ureaplasma</taxon>
    </lineage>
</organism>
<dbReference type="PROSITE" id="PS01149">
    <property type="entry name" value="PSI_RSU"/>
    <property type="match status" value="1"/>
</dbReference>
<dbReference type="RefSeq" id="WP_263817861.1">
    <property type="nucleotide sequence ID" value="NZ_JAOXHJ010000003.1"/>
</dbReference>